<keyword evidence="11" id="KW-1185">Reference proteome</keyword>
<reference evidence="11" key="1">
    <citation type="submission" date="2015-05" db="EMBL/GenBank/DDBJ databases">
        <authorList>
            <person name="Urmite Genomes"/>
        </authorList>
    </citation>
    <scope>NUCLEOTIDE SEQUENCE [LARGE SCALE GENOMIC DNA]</scope>
    <source>
        <strain evidence="11">LF1</strain>
    </source>
</reference>
<dbReference type="AlphaFoldDB" id="A0A0U1NS63"/>
<dbReference type="GO" id="GO:0009306">
    <property type="term" value="P:protein secretion"/>
    <property type="evidence" value="ECO:0007669"/>
    <property type="project" value="InterPro"/>
</dbReference>
<evidence type="ECO:0000256" key="5">
    <source>
        <dbReference type="ARBA" id="ARBA00022692"/>
    </source>
</evidence>
<feature type="transmembrane region" description="Helical" evidence="9">
    <location>
        <begin position="50"/>
        <end position="70"/>
    </location>
</feature>
<accession>A0A0U1NS63</accession>
<keyword evidence="4 9" id="KW-1003">Cell membrane</keyword>
<evidence type="ECO:0000256" key="6">
    <source>
        <dbReference type="ARBA" id="ARBA00022989"/>
    </source>
</evidence>
<feature type="transmembrane region" description="Helical" evidence="9">
    <location>
        <begin position="15"/>
        <end position="38"/>
    </location>
</feature>
<keyword evidence="7 9" id="KW-0472">Membrane</keyword>
<comment type="function">
    <text evidence="9">Role in flagellar biosynthesis.</text>
</comment>
<evidence type="ECO:0000313" key="11">
    <source>
        <dbReference type="Proteomes" id="UP000199087"/>
    </source>
</evidence>
<dbReference type="PRINTS" id="PR00952">
    <property type="entry name" value="TYPE3IMQPROT"/>
</dbReference>
<dbReference type="RefSeq" id="WP_090631111.1">
    <property type="nucleotide sequence ID" value="NZ_CVRB01000001.1"/>
</dbReference>
<dbReference type="GO" id="GO:0044780">
    <property type="term" value="P:bacterial-type flagellum assembly"/>
    <property type="evidence" value="ECO:0007669"/>
    <property type="project" value="InterPro"/>
</dbReference>
<keyword evidence="8 9" id="KW-0975">Bacterial flagellum</keyword>
<dbReference type="Pfam" id="PF01313">
    <property type="entry name" value="Bac_export_3"/>
    <property type="match status" value="1"/>
</dbReference>
<dbReference type="InterPro" id="IPR002191">
    <property type="entry name" value="Bac_export_3"/>
</dbReference>
<keyword evidence="5 9" id="KW-0812">Transmembrane</keyword>
<dbReference type="PIRSF" id="PIRSF004669">
    <property type="entry name" value="FliQ"/>
    <property type="match status" value="1"/>
</dbReference>
<dbReference type="OrthoDB" id="9806440at2"/>
<evidence type="ECO:0000256" key="4">
    <source>
        <dbReference type="ARBA" id="ARBA00022475"/>
    </source>
</evidence>
<name>A0A0U1NS63_9BACI</name>
<dbReference type="NCBIfam" id="TIGR01402">
    <property type="entry name" value="fliQ"/>
    <property type="match status" value="1"/>
</dbReference>
<evidence type="ECO:0000256" key="2">
    <source>
        <dbReference type="ARBA" id="ARBA00006156"/>
    </source>
</evidence>
<comment type="subcellular location">
    <subcellularLocation>
        <location evidence="1 9">Cell membrane</location>
        <topology evidence="1">Multi-pass membrane protein</topology>
    </subcellularLocation>
    <subcellularLocation>
        <location evidence="9">Bacterial flagellum basal body</location>
    </subcellularLocation>
</comment>
<keyword evidence="10" id="KW-0969">Cilium</keyword>
<protein>
    <recommendedName>
        <fullName evidence="3 9">Flagellar biosynthetic protein FliQ</fullName>
    </recommendedName>
</protein>
<dbReference type="GO" id="GO:0005886">
    <property type="term" value="C:plasma membrane"/>
    <property type="evidence" value="ECO:0007669"/>
    <property type="project" value="UniProtKB-SubCell"/>
</dbReference>
<dbReference type="Proteomes" id="UP000199087">
    <property type="component" value="Unassembled WGS sequence"/>
</dbReference>
<dbReference type="EMBL" id="CVRB01000001">
    <property type="protein sequence ID" value="CRK80903.1"/>
    <property type="molecule type" value="Genomic_DNA"/>
</dbReference>
<evidence type="ECO:0000256" key="9">
    <source>
        <dbReference type="RuleBase" id="RU364090"/>
    </source>
</evidence>
<dbReference type="PANTHER" id="PTHR34040">
    <property type="entry name" value="FLAGELLAR BIOSYNTHETIC PROTEIN FLIQ"/>
    <property type="match status" value="1"/>
</dbReference>
<evidence type="ECO:0000313" key="10">
    <source>
        <dbReference type="EMBL" id="CRK80903.1"/>
    </source>
</evidence>
<comment type="similarity">
    <text evidence="2 9">Belongs to the FliQ/MopD/SpaQ family.</text>
</comment>
<evidence type="ECO:0000256" key="7">
    <source>
        <dbReference type="ARBA" id="ARBA00023136"/>
    </source>
</evidence>
<dbReference type="GO" id="GO:0009425">
    <property type="term" value="C:bacterial-type flagellum basal body"/>
    <property type="evidence" value="ECO:0007669"/>
    <property type="project" value="UniProtKB-SubCell"/>
</dbReference>
<proteinExistence type="inferred from homology"/>
<dbReference type="InterPro" id="IPR006305">
    <property type="entry name" value="FliQ"/>
</dbReference>
<gene>
    <name evidence="9 10" type="primary">fliQ</name>
    <name evidence="10" type="ORF">BN000_00794</name>
</gene>
<keyword evidence="10" id="KW-0282">Flagellum</keyword>
<evidence type="ECO:0000256" key="1">
    <source>
        <dbReference type="ARBA" id="ARBA00004651"/>
    </source>
</evidence>
<evidence type="ECO:0000256" key="8">
    <source>
        <dbReference type="ARBA" id="ARBA00023143"/>
    </source>
</evidence>
<evidence type="ECO:0000256" key="3">
    <source>
        <dbReference type="ARBA" id="ARBA00021718"/>
    </source>
</evidence>
<keyword evidence="6 9" id="KW-1133">Transmembrane helix</keyword>
<dbReference type="STRING" id="1499688.BN000_00794"/>
<keyword evidence="10" id="KW-0966">Cell projection</keyword>
<sequence>MSTELVLRLAQNSMYTILIVIAPVCGVALLVGLLISIFQATTQIQEQTLAFVPKIVAVLLTLLFFGGWMLQHVVDFTQSLWGNLSKFVG</sequence>
<organism evidence="10 11">
    <name type="scientific">Neobacillus massiliamazoniensis</name>
    <dbReference type="NCBI Taxonomy" id="1499688"/>
    <lineage>
        <taxon>Bacteria</taxon>
        <taxon>Bacillati</taxon>
        <taxon>Bacillota</taxon>
        <taxon>Bacilli</taxon>
        <taxon>Bacillales</taxon>
        <taxon>Bacillaceae</taxon>
        <taxon>Neobacillus</taxon>
    </lineage>
</organism>
<dbReference type="PANTHER" id="PTHR34040:SF2">
    <property type="entry name" value="FLAGELLAR BIOSYNTHETIC PROTEIN FLIQ"/>
    <property type="match status" value="1"/>
</dbReference>